<feature type="domain" description="Alpha/beta hydrolase fold-3" evidence="2">
    <location>
        <begin position="70"/>
        <end position="270"/>
    </location>
</feature>
<dbReference type="GO" id="GO:0016787">
    <property type="term" value="F:hydrolase activity"/>
    <property type="evidence" value="ECO:0007669"/>
    <property type="project" value="UniProtKB-KW"/>
</dbReference>
<reference evidence="3 4" key="1">
    <citation type="journal article" date="2017" name="BMC Genomics">
        <title>Genomic analysis of methanogenic archaea reveals a shift towards energy conservation.</title>
        <authorList>
            <person name="Gilmore S.P."/>
            <person name="Henske J.K."/>
            <person name="Sexton J.A."/>
            <person name="Solomon K.V."/>
            <person name="Seppala S."/>
            <person name="Yoo J.I."/>
            <person name="Huyett L.M."/>
            <person name="Pressman A."/>
            <person name="Cogan J.Z."/>
            <person name="Kivenson V."/>
            <person name="Peng X."/>
            <person name="Tan Y."/>
            <person name="Valentine D.L."/>
            <person name="O'Malley M.A."/>
        </authorList>
    </citation>
    <scope>NUCLEOTIDE SEQUENCE [LARGE SCALE GENOMIC DNA]</scope>
    <source>
        <strain evidence="3 4">M.o.H.</strain>
    </source>
</reference>
<dbReference type="EMBL" id="LMVM01000001">
    <property type="protein sequence ID" value="PAV05999.1"/>
    <property type="molecule type" value="Genomic_DNA"/>
</dbReference>
<protein>
    <recommendedName>
        <fullName evidence="2">Alpha/beta hydrolase fold-3 domain-containing protein</fullName>
    </recommendedName>
</protein>
<keyword evidence="1" id="KW-0378">Hydrolase</keyword>
<evidence type="ECO:0000256" key="1">
    <source>
        <dbReference type="ARBA" id="ARBA00022801"/>
    </source>
</evidence>
<keyword evidence="4" id="KW-1185">Reference proteome</keyword>
<gene>
    <name evidence="3" type="ORF">ASJ80_14215</name>
</gene>
<accession>A0A2A2H9A5</accession>
<dbReference type="PANTHER" id="PTHR48081">
    <property type="entry name" value="AB HYDROLASE SUPERFAMILY PROTEIN C4A8.06C"/>
    <property type="match status" value="1"/>
</dbReference>
<evidence type="ECO:0000313" key="4">
    <source>
        <dbReference type="Proteomes" id="UP000217784"/>
    </source>
</evidence>
<sequence length="296" mass="33305">MNNKQAEEVLNVINKSISLSQGNIFQLRKDFEQLYLKFSSKHELNVKIQNVSDIPGFKICAENAQDDHIILFFHGGSFTAGSTKDHLDLCGKLSRESGFCVFSIDYRLAPEHKFPDAVEDCLMSYLWLLKNGIEASQIIIAGISAGGTLALSTLLSLRDNEVELPRAAVCMSPLVDMLFEGHSMVTNKGKDWITQERLEKSRRIYLKGNSLTQPLASPIYADLHGLPPLMIQVGSHELLLDDIIKFYEKAVDSNVEVTFELWKDMFHSFQIFSSCIEEGQNATRNAGKYIKHMLSL</sequence>
<dbReference type="InterPro" id="IPR050300">
    <property type="entry name" value="GDXG_lipolytic_enzyme"/>
</dbReference>
<dbReference type="Pfam" id="PF07859">
    <property type="entry name" value="Abhydrolase_3"/>
    <property type="match status" value="1"/>
</dbReference>
<dbReference type="RefSeq" id="WP_069583451.1">
    <property type="nucleotide sequence ID" value="NZ_LMVM01000001.1"/>
</dbReference>
<proteinExistence type="predicted"/>
<dbReference type="Gene3D" id="3.40.50.1820">
    <property type="entry name" value="alpha/beta hydrolase"/>
    <property type="match status" value="1"/>
</dbReference>
<evidence type="ECO:0000313" key="3">
    <source>
        <dbReference type="EMBL" id="PAV05999.1"/>
    </source>
</evidence>
<comment type="caution">
    <text evidence="3">The sequence shown here is derived from an EMBL/GenBank/DDBJ whole genome shotgun (WGS) entry which is preliminary data.</text>
</comment>
<dbReference type="PANTHER" id="PTHR48081:SF8">
    <property type="entry name" value="ALPHA_BETA HYDROLASE FOLD-3 DOMAIN-CONTAINING PROTEIN-RELATED"/>
    <property type="match status" value="1"/>
</dbReference>
<dbReference type="SUPFAM" id="SSF53474">
    <property type="entry name" value="alpha/beta-Hydrolases"/>
    <property type="match status" value="1"/>
</dbReference>
<name>A0A2A2H9A5_METBR</name>
<evidence type="ECO:0000259" key="2">
    <source>
        <dbReference type="Pfam" id="PF07859"/>
    </source>
</evidence>
<organism evidence="3 4">
    <name type="scientific">Methanobacterium bryantii</name>
    <dbReference type="NCBI Taxonomy" id="2161"/>
    <lineage>
        <taxon>Archaea</taxon>
        <taxon>Methanobacteriati</taxon>
        <taxon>Methanobacteriota</taxon>
        <taxon>Methanomada group</taxon>
        <taxon>Methanobacteria</taxon>
        <taxon>Methanobacteriales</taxon>
        <taxon>Methanobacteriaceae</taxon>
        <taxon>Methanobacterium</taxon>
    </lineage>
</organism>
<dbReference type="InterPro" id="IPR029058">
    <property type="entry name" value="AB_hydrolase_fold"/>
</dbReference>
<dbReference type="AlphaFoldDB" id="A0A2A2H9A5"/>
<dbReference type="InterPro" id="IPR013094">
    <property type="entry name" value="AB_hydrolase_3"/>
</dbReference>
<dbReference type="OrthoDB" id="33195at2157"/>
<dbReference type="Proteomes" id="UP000217784">
    <property type="component" value="Unassembled WGS sequence"/>
</dbReference>